<keyword evidence="1" id="KW-0472">Membrane</keyword>
<evidence type="ECO:0000256" key="1">
    <source>
        <dbReference type="SAM" id="Phobius"/>
    </source>
</evidence>
<dbReference type="RefSeq" id="WP_137906308.1">
    <property type="nucleotide sequence ID" value="NZ_BJCF01000001.1"/>
</dbReference>
<dbReference type="AlphaFoldDB" id="A0A480A7F3"/>
<keyword evidence="1" id="KW-1133">Transmembrane helix</keyword>
<sequence length="71" mass="8268">MASIRIYDLHNSQEIKFINDLNNMELLSLFGGEDNDVNQIFYYGVKGLEFMLAVYAIESILFLTNKVRNFL</sequence>
<organism evidence="2 3">
    <name type="scientific">Dolichospermum planctonicum</name>
    <dbReference type="NCBI Taxonomy" id="136072"/>
    <lineage>
        <taxon>Bacteria</taxon>
        <taxon>Bacillati</taxon>
        <taxon>Cyanobacteriota</taxon>
        <taxon>Cyanophyceae</taxon>
        <taxon>Nostocales</taxon>
        <taxon>Aphanizomenonaceae</taxon>
        <taxon>Dolichospermum</taxon>
    </lineage>
</organism>
<dbReference type="EMBL" id="BJCF01000001">
    <property type="protein sequence ID" value="GCL40452.1"/>
    <property type="molecule type" value="Genomic_DNA"/>
</dbReference>
<gene>
    <name evidence="2" type="ORF">NIES80_01390</name>
</gene>
<protein>
    <submittedName>
        <fullName evidence="2">Uncharacterized protein</fullName>
    </submittedName>
</protein>
<comment type="caution">
    <text evidence="2">The sequence shown here is derived from an EMBL/GenBank/DDBJ whole genome shotgun (WGS) entry which is preliminary data.</text>
</comment>
<dbReference type="Proteomes" id="UP000299367">
    <property type="component" value="Unassembled WGS sequence"/>
</dbReference>
<evidence type="ECO:0000313" key="3">
    <source>
        <dbReference type="Proteomes" id="UP000299367"/>
    </source>
</evidence>
<accession>A0A480A7F3</accession>
<keyword evidence="1" id="KW-0812">Transmembrane</keyword>
<proteinExistence type="predicted"/>
<feature type="transmembrane region" description="Helical" evidence="1">
    <location>
        <begin position="40"/>
        <end position="63"/>
    </location>
</feature>
<evidence type="ECO:0000313" key="2">
    <source>
        <dbReference type="EMBL" id="GCL40452.1"/>
    </source>
</evidence>
<dbReference type="OrthoDB" id="517192at2"/>
<reference evidence="3" key="1">
    <citation type="submission" date="2019-02" db="EMBL/GenBank/DDBJ databases">
        <title>Draft genome sequence of Dolichospermum planctonicum NIES-80.</title>
        <authorList>
            <person name="Yamaguchi H."/>
            <person name="Suzuki S."/>
            <person name="Kawachi M."/>
        </authorList>
    </citation>
    <scope>NUCLEOTIDE SEQUENCE [LARGE SCALE GENOMIC DNA]</scope>
    <source>
        <strain evidence="3">NIES-80</strain>
    </source>
</reference>
<name>A0A480A7F3_9CYAN</name>